<keyword evidence="1 3" id="KW-0853">WD repeat</keyword>
<accession>C5E266</accession>
<dbReference type="STRING" id="559295.C5E266"/>
<dbReference type="InterPro" id="IPR015943">
    <property type="entry name" value="WD40/YVTN_repeat-like_dom_sf"/>
</dbReference>
<gene>
    <name evidence="4" type="ordered locus">KLTH0H02508g</name>
</gene>
<proteinExistence type="predicted"/>
<dbReference type="Proteomes" id="UP000002036">
    <property type="component" value="Chromosome H"/>
</dbReference>
<dbReference type="RefSeq" id="XP_002555989.1">
    <property type="nucleotide sequence ID" value="XM_002555943.1"/>
</dbReference>
<protein>
    <submittedName>
        <fullName evidence="4">KLTH0H02508p</fullName>
    </submittedName>
</protein>
<dbReference type="PANTHER" id="PTHR44006:SF1">
    <property type="entry name" value="U5 SMALL NUCLEAR RIBONUCLEOPROTEIN 40 KDA PROTEIN"/>
    <property type="match status" value="1"/>
</dbReference>
<dbReference type="OrthoDB" id="1068471at2759"/>
<dbReference type="SUPFAM" id="SSF50978">
    <property type="entry name" value="WD40 repeat-like"/>
    <property type="match status" value="1"/>
</dbReference>
<feature type="repeat" description="WD" evidence="3">
    <location>
        <begin position="11"/>
        <end position="52"/>
    </location>
</feature>
<sequence length="309" mass="33193">MPSAPAPLELASAHDHAVLACRLLRAGSLALSAGLDPHLSLWDLDSGQNYTIDSYHHGNAAITALDALGDRCAVTGSSDTRLALCDLETGQLLRGLAGHRRVVNQVRALGESRFASVGDDGALKVWDASGAKRPVWQAASEFPLFAVAQDPQNEHLVYASGLEPVIRAYDLRRSADHAFSSWPAAHSDAVTSLDVSASGKLCTLAFDHQIHVSDAKLEPTREGSRLLASATLPASANPHKFLQRCKFVRQDRFVAAQGSLFDATSGRQVLDFASQVSARAFDVIDMDYDSRSDKLLISTEQGSLYVCQV</sequence>
<dbReference type="EMBL" id="CU928180">
    <property type="protein sequence ID" value="CAR30127.1"/>
    <property type="molecule type" value="Genomic_DNA"/>
</dbReference>
<feature type="repeat" description="WD" evidence="3">
    <location>
        <begin position="96"/>
        <end position="127"/>
    </location>
</feature>
<dbReference type="HOGENOM" id="CLU_900381_0_0_1"/>
<dbReference type="InterPro" id="IPR052234">
    <property type="entry name" value="U5_snRNP_Component"/>
</dbReference>
<name>C5E266_LACTC</name>
<evidence type="ECO:0000256" key="2">
    <source>
        <dbReference type="ARBA" id="ARBA00022737"/>
    </source>
</evidence>
<evidence type="ECO:0000256" key="3">
    <source>
        <dbReference type="PROSITE-ProRule" id="PRU00221"/>
    </source>
</evidence>
<dbReference type="InParanoid" id="C5E266"/>
<keyword evidence="2" id="KW-0677">Repeat</keyword>
<dbReference type="AlphaFoldDB" id="C5E266"/>
<evidence type="ECO:0000313" key="4">
    <source>
        <dbReference type="EMBL" id="CAR30127.1"/>
    </source>
</evidence>
<dbReference type="SMART" id="SM00320">
    <property type="entry name" value="WD40"/>
    <property type="match status" value="4"/>
</dbReference>
<dbReference type="eggNOG" id="KOG0265">
    <property type="taxonomic scope" value="Eukaryota"/>
</dbReference>
<dbReference type="KEGG" id="lth:KLTH0H02508g"/>
<keyword evidence="5" id="KW-1185">Reference proteome</keyword>
<dbReference type="OMA" id="HTRVVNQ"/>
<dbReference type="GO" id="GO:0003723">
    <property type="term" value="F:RNA binding"/>
    <property type="evidence" value="ECO:0007669"/>
    <property type="project" value="TreeGrafter"/>
</dbReference>
<dbReference type="GeneID" id="8294302"/>
<dbReference type="Pfam" id="PF00400">
    <property type="entry name" value="WD40"/>
    <property type="match status" value="1"/>
</dbReference>
<dbReference type="InterPro" id="IPR001680">
    <property type="entry name" value="WD40_rpt"/>
</dbReference>
<dbReference type="GO" id="GO:0071013">
    <property type="term" value="C:catalytic step 2 spliceosome"/>
    <property type="evidence" value="ECO:0007669"/>
    <property type="project" value="TreeGrafter"/>
</dbReference>
<organism evidence="4 5">
    <name type="scientific">Lachancea thermotolerans (strain ATCC 56472 / CBS 6340 / NRRL Y-8284)</name>
    <name type="common">Yeast</name>
    <name type="synonym">Kluyveromyces thermotolerans</name>
    <dbReference type="NCBI Taxonomy" id="559295"/>
    <lineage>
        <taxon>Eukaryota</taxon>
        <taxon>Fungi</taxon>
        <taxon>Dikarya</taxon>
        <taxon>Ascomycota</taxon>
        <taxon>Saccharomycotina</taxon>
        <taxon>Saccharomycetes</taxon>
        <taxon>Saccharomycetales</taxon>
        <taxon>Saccharomycetaceae</taxon>
        <taxon>Lachancea</taxon>
    </lineage>
</organism>
<evidence type="ECO:0000256" key="1">
    <source>
        <dbReference type="ARBA" id="ARBA00022574"/>
    </source>
</evidence>
<dbReference type="PANTHER" id="PTHR44006">
    <property type="entry name" value="U5 SMALL NUCLEAR RIBONUCLEOPROTEIN 40 KDA PROTEIN"/>
    <property type="match status" value="1"/>
</dbReference>
<dbReference type="InterPro" id="IPR036322">
    <property type="entry name" value="WD40_repeat_dom_sf"/>
</dbReference>
<dbReference type="Gene3D" id="2.130.10.10">
    <property type="entry name" value="YVTN repeat-like/Quinoprotein amine dehydrogenase"/>
    <property type="match status" value="2"/>
</dbReference>
<reference evidence="4 5" key="1">
    <citation type="journal article" date="2009" name="Genome Res.">
        <title>Comparative genomics of protoploid Saccharomycetaceae.</title>
        <authorList>
            <consortium name="The Genolevures Consortium"/>
            <person name="Souciet J.-L."/>
            <person name="Dujon B."/>
            <person name="Gaillardin C."/>
            <person name="Johnston M."/>
            <person name="Baret P.V."/>
            <person name="Cliften P."/>
            <person name="Sherman D.J."/>
            <person name="Weissenbach J."/>
            <person name="Westhof E."/>
            <person name="Wincker P."/>
            <person name="Jubin C."/>
            <person name="Poulain J."/>
            <person name="Barbe V."/>
            <person name="Segurens B."/>
            <person name="Artiguenave F."/>
            <person name="Anthouard V."/>
            <person name="Vacherie B."/>
            <person name="Val M.-E."/>
            <person name="Fulton R.S."/>
            <person name="Minx P."/>
            <person name="Wilson R."/>
            <person name="Durrens P."/>
            <person name="Jean G."/>
            <person name="Marck C."/>
            <person name="Martin T."/>
            <person name="Nikolski M."/>
            <person name="Rolland T."/>
            <person name="Seret M.-L."/>
            <person name="Casaregola S."/>
            <person name="Despons L."/>
            <person name="Fairhead C."/>
            <person name="Fischer G."/>
            <person name="Lafontaine I."/>
            <person name="Leh V."/>
            <person name="Lemaire M."/>
            <person name="de Montigny J."/>
            <person name="Neuveglise C."/>
            <person name="Thierry A."/>
            <person name="Blanc-Lenfle I."/>
            <person name="Bleykasten C."/>
            <person name="Diffels J."/>
            <person name="Fritsch E."/>
            <person name="Frangeul L."/>
            <person name="Goeffon A."/>
            <person name="Jauniaux N."/>
            <person name="Kachouri-Lafond R."/>
            <person name="Payen C."/>
            <person name="Potier S."/>
            <person name="Pribylova L."/>
            <person name="Ozanne C."/>
            <person name="Richard G.-F."/>
            <person name="Sacerdot C."/>
            <person name="Straub M.-L."/>
            <person name="Talla E."/>
        </authorList>
    </citation>
    <scope>NUCLEOTIDE SEQUENCE [LARGE SCALE GENOMIC DNA]</scope>
    <source>
        <strain evidence="5">ATCC 56472 / CBS 6340 / NRRL Y-8284</strain>
    </source>
</reference>
<dbReference type="InterPro" id="IPR019775">
    <property type="entry name" value="WD40_repeat_CS"/>
</dbReference>
<dbReference type="PROSITE" id="PS00678">
    <property type="entry name" value="WD_REPEATS_1"/>
    <property type="match status" value="1"/>
</dbReference>
<dbReference type="PROSITE" id="PS50082">
    <property type="entry name" value="WD_REPEATS_2"/>
    <property type="match status" value="2"/>
</dbReference>
<evidence type="ECO:0000313" key="5">
    <source>
        <dbReference type="Proteomes" id="UP000002036"/>
    </source>
</evidence>